<evidence type="ECO:0000313" key="8">
    <source>
        <dbReference type="Ensembl" id="ENSCABP00000009752.1"/>
    </source>
</evidence>
<name>A0A8C0GLB8_CHEAB</name>
<keyword evidence="6" id="KW-0732">Signal</keyword>
<dbReference type="Gene3D" id="3.30.60.30">
    <property type="match status" value="1"/>
</dbReference>
<evidence type="ECO:0000256" key="2">
    <source>
        <dbReference type="ARBA" id="ARBA00022525"/>
    </source>
</evidence>
<accession>A0A8C0GLB8</accession>
<evidence type="ECO:0000259" key="7">
    <source>
        <dbReference type="PROSITE" id="PS51465"/>
    </source>
</evidence>
<dbReference type="AlphaFoldDB" id="A0A8C0GLB8"/>
<feature type="chain" id="PRO_5034859469" description="Kazal-like domain-containing protein" evidence="6">
    <location>
        <begin position="26"/>
        <end position="147"/>
    </location>
</feature>
<dbReference type="Ensembl" id="ENSCABT00000010693.1">
    <property type="protein sequence ID" value="ENSCABP00000009752.1"/>
    <property type="gene ID" value="ENSCABG00000007334.1"/>
</dbReference>
<dbReference type="Pfam" id="PF00050">
    <property type="entry name" value="Kazal_1"/>
    <property type="match status" value="1"/>
</dbReference>
<evidence type="ECO:0000256" key="4">
    <source>
        <dbReference type="ARBA" id="ARBA00023157"/>
    </source>
</evidence>
<feature type="signal peptide" evidence="6">
    <location>
        <begin position="1"/>
        <end position="25"/>
    </location>
</feature>
<dbReference type="GeneTree" id="ENSGT01030000235731"/>
<feature type="compositionally biased region" description="Gly residues" evidence="5">
    <location>
        <begin position="62"/>
        <end position="71"/>
    </location>
</feature>
<dbReference type="Proteomes" id="UP000694404">
    <property type="component" value="Unplaced"/>
</dbReference>
<evidence type="ECO:0000256" key="5">
    <source>
        <dbReference type="SAM" id="MobiDB-lite"/>
    </source>
</evidence>
<keyword evidence="4" id="KW-1015">Disulfide bond</keyword>
<dbReference type="GO" id="GO:0030414">
    <property type="term" value="F:peptidase inhibitor activity"/>
    <property type="evidence" value="ECO:0007669"/>
    <property type="project" value="UniProtKB-KW"/>
</dbReference>
<protein>
    <recommendedName>
        <fullName evidence="7">Kazal-like domain-containing protein</fullName>
    </recommendedName>
</protein>
<reference evidence="8" key="2">
    <citation type="submission" date="2025-09" db="UniProtKB">
        <authorList>
            <consortium name="Ensembl"/>
        </authorList>
    </citation>
    <scope>IDENTIFICATION</scope>
</reference>
<sequence length="147" mass="15778">MWRRPPRGNWSCCPVLGWLWGVISQLGWRLGPRGGSRPQHTKHVLGAASCGERSAGRREGGRQGAFGGMPAGGPLKPRDRQAAERPPQGMTPSKQLGPFFCPKVTKPVCGTNDLTYGNKCLLCSETGINIGMKHKGKCGEKVNLGIS</sequence>
<dbReference type="SMART" id="SM00280">
    <property type="entry name" value="KAZAL"/>
    <property type="match status" value="1"/>
</dbReference>
<evidence type="ECO:0000256" key="6">
    <source>
        <dbReference type="SAM" id="SignalP"/>
    </source>
</evidence>
<dbReference type="SUPFAM" id="SSF100895">
    <property type="entry name" value="Kazal-type serine protease inhibitors"/>
    <property type="match status" value="1"/>
</dbReference>
<feature type="region of interest" description="Disordered" evidence="5">
    <location>
        <begin position="47"/>
        <end position="96"/>
    </location>
</feature>
<evidence type="ECO:0000256" key="1">
    <source>
        <dbReference type="ARBA" id="ARBA00004613"/>
    </source>
</evidence>
<dbReference type="PANTHER" id="PTHR21312:SF28">
    <property type="entry name" value="OVOINHIBITOR-RELATED"/>
    <property type="match status" value="1"/>
</dbReference>
<reference evidence="8" key="1">
    <citation type="submission" date="2025-08" db="UniProtKB">
        <authorList>
            <consortium name="Ensembl"/>
        </authorList>
    </citation>
    <scope>IDENTIFICATION</scope>
</reference>
<dbReference type="PROSITE" id="PS51465">
    <property type="entry name" value="KAZAL_2"/>
    <property type="match status" value="1"/>
</dbReference>
<dbReference type="PANTHER" id="PTHR21312">
    <property type="entry name" value="SERINE PROTEASE INHIBITOR"/>
    <property type="match status" value="1"/>
</dbReference>
<keyword evidence="3" id="KW-0646">Protease inhibitor</keyword>
<keyword evidence="9" id="KW-1185">Reference proteome</keyword>
<dbReference type="GO" id="GO:0005576">
    <property type="term" value="C:extracellular region"/>
    <property type="evidence" value="ECO:0007669"/>
    <property type="project" value="UniProtKB-SubCell"/>
</dbReference>
<organism evidence="8 9">
    <name type="scientific">Chelonoidis abingdonii</name>
    <name type="common">Abingdon island giant tortoise</name>
    <name type="synonym">Testudo abingdonii</name>
    <dbReference type="NCBI Taxonomy" id="106734"/>
    <lineage>
        <taxon>Eukaryota</taxon>
        <taxon>Metazoa</taxon>
        <taxon>Chordata</taxon>
        <taxon>Craniata</taxon>
        <taxon>Vertebrata</taxon>
        <taxon>Euteleostomi</taxon>
        <taxon>Archelosauria</taxon>
        <taxon>Testudinata</taxon>
        <taxon>Testudines</taxon>
        <taxon>Cryptodira</taxon>
        <taxon>Durocryptodira</taxon>
        <taxon>Testudinoidea</taxon>
        <taxon>Testudinidae</taxon>
        <taxon>Chelonoidis</taxon>
    </lineage>
</organism>
<dbReference type="InterPro" id="IPR002350">
    <property type="entry name" value="Kazal_dom"/>
</dbReference>
<evidence type="ECO:0000313" key="9">
    <source>
        <dbReference type="Proteomes" id="UP000694404"/>
    </source>
</evidence>
<dbReference type="PROSITE" id="PS00282">
    <property type="entry name" value="KAZAL_1"/>
    <property type="match status" value="1"/>
</dbReference>
<comment type="subcellular location">
    <subcellularLocation>
        <location evidence="1">Secreted</location>
    </subcellularLocation>
</comment>
<proteinExistence type="predicted"/>
<feature type="domain" description="Kazal-like" evidence="7">
    <location>
        <begin position="101"/>
        <end position="140"/>
    </location>
</feature>
<dbReference type="InterPro" id="IPR036058">
    <property type="entry name" value="Kazal_dom_sf"/>
</dbReference>
<keyword evidence="2" id="KW-0964">Secreted</keyword>
<evidence type="ECO:0000256" key="3">
    <source>
        <dbReference type="ARBA" id="ARBA00022690"/>
    </source>
</evidence>